<dbReference type="InterPro" id="IPR036116">
    <property type="entry name" value="FN3_sf"/>
</dbReference>
<evidence type="ECO:0000256" key="2">
    <source>
        <dbReference type="ARBA" id="ARBA00023326"/>
    </source>
</evidence>
<gene>
    <name evidence="5" type="ORF">E3O06_08495</name>
</gene>
<sequence>MIMPKRKLVIFAAILAAAVLPAVIIAPPAQAAVSVSRAEVGGSALRIEGTALASRDISVDNVVMGRSDSAGKFRIERDPYAAPADCTVDLRDGSTAVTTRTLSGCAVTQPPTVDTSAPGTPTNLTAALSGATANLAWTASSDNIGVTGYRVTRSGTLLAGAVTGTSFSDSGLTAGTYIYTVAAFDAAGNASGASNSASVTVSAPTTDATAPSVPANLTATLSGTTADLGWTASTDNVGVTGYRVTRNGVVITTVLNSVYNDSNRSPGTYTYSVAAVDGAGNVSAASNSASVTVPEPPVTDTTAPSIPTNLVTTVVGSTVSLSWGVSTDDTGVAGYRVNRNGTFLATTDSASFIDSGLAVGSYTYTVAAFDAAGNTSASSVSASASVAASEQLAFLTPAQMPDATVGQAYLGYIVCSDPPGPSTFKFKLASGNVPDGTRFIGNTLENRPEARVTGTPTRAGTFTFTVEVKDNTGATARRTFTIRVLPA</sequence>
<dbReference type="CDD" id="cd00063">
    <property type="entry name" value="FN3"/>
    <property type="match status" value="1"/>
</dbReference>
<dbReference type="GO" id="GO:0016020">
    <property type="term" value="C:membrane"/>
    <property type="evidence" value="ECO:0007669"/>
    <property type="project" value="InterPro"/>
</dbReference>
<comment type="caution">
    <text evidence="5">The sequence shown here is derived from an EMBL/GenBank/DDBJ whole genome shotgun (WGS) entry which is preliminary data.</text>
</comment>
<protein>
    <recommendedName>
        <fullName evidence="4">Fibronectin type-III domain-containing protein</fullName>
    </recommendedName>
</protein>
<feature type="domain" description="Fibronectin type-III" evidence="4">
    <location>
        <begin position="211"/>
        <end position="282"/>
    </location>
</feature>
<dbReference type="GO" id="GO:0000272">
    <property type="term" value="P:polysaccharide catabolic process"/>
    <property type="evidence" value="ECO:0007669"/>
    <property type="project" value="UniProtKB-KW"/>
</dbReference>
<evidence type="ECO:0000313" key="5">
    <source>
        <dbReference type="EMBL" id="TFB73261.1"/>
    </source>
</evidence>
<dbReference type="SUPFAM" id="SSF49313">
    <property type="entry name" value="Cadherin-like"/>
    <property type="match status" value="1"/>
</dbReference>
<dbReference type="OrthoDB" id="2702399at2"/>
<organism evidence="5 6">
    <name type="scientific">Cryobacterium glaciale</name>
    <dbReference type="NCBI Taxonomy" id="1259145"/>
    <lineage>
        <taxon>Bacteria</taxon>
        <taxon>Bacillati</taxon>
        <taxon>Actinomycetota</taxon>
        <taxon>Actinomycetes</taxon>
        <taxon>Micrococcales</taxon>
        <taxon>Microbacteriaceae</taxon>
        <taxon>Cryobacterium</taxon>
    </lineage>
</organism>
<keyword evidence="6" id="KW-1185">Reference proteome</keyword>
<dbReference type="SMART" id="SM00060">
    <property type="entry name" value="FN3"/>
    <property type="match status" value="3"/>
</dbReference>
<evidence type="ECO:0000313" key="6">
    <source>
        <dbReference type="Proteomes" id="UP000298173"/>
    </source>
</evidence>
<feature type="chain" id="PRO_5020627717" description="Fibronectin type-III domain-containing protein" evidence="3">
    <location>
        <begin position="32"/>
        <end position="487"/>
    </location>
</feature>
<accession>A0A4R8UZB6</accession>
<dbReference type="Pfam" id="PF05345">
    <property type="entry name" value="He_PIG"/>
    <property type="match status" value="1"/>
</dbReference>
<dbReference type="InterPro" id="IPR015919">
    <property type="entry name" value="Cadherin-like_sf"/>
</dbReference>
<dbReference type="InterPro" id="IPR003961">
    <property type="entry name" value="FN3_dom"/>
</dbReference>
<keyword evidence="2" id="KW-0624">Polysaccharide degradation</keyword>
<dbReference type="SUPFAM" id="SSF49265">
    <property type="entry name" value="Fibronectin type III"/>
    <property type="match status" value="2"/>
</dbReference>
<dbReference type="RefSeq" id="WP_134502731.1">
    <property type="nucleotide sequence ID" value="NZ_SOEY01000018.1"/>
</dbReference>
<name>A0A4R8UZB6_9MICO</name>
<dbReference type="GO" id="GO:0016798">
    <property type="term" value="F:hydrolase activity, acting on glycosyl bonds"/>
    <property type="evidence" value="ECO:0007669"/>
    <property type="project" value="UniProtKB-KW"/>
</dbReference>
<feature type="domain" description="Fibronectin type-III" evidence="4">
    <location>
        <begin position="304"/>
        <end position="375"/>
    </location>
</feature>
<keyword evidence="1" id="KW-0378">Hydrolase</keyword>
<keyword evidence="3" id="KW-0732">Signal</keyword>
<keyword evidence="1" id="KW-0326">Glycosidase</keyword>
<proteinExistence type="predicted"/>
<dbReference type="GO" id="GO:0005509">
    <property type="term" value="F:calcium ion binding"/>
    <property type="evidence" value="ECO:0007669"/>
    <property type="project" value="InterPro"/>
</dbReference>
<evidence type="ECO:0000256" key="3">
    <source>
        <dbReference type="SAM" id="SignalP"/>
    </source>
</evidence>
<dbReference type="AlphaFoldDB" id="A0A4R8UZB6"/>
<dbReference type="Gene3D" id="2.60.40.10">
    <property type="entry name" value="Immunoglobulins"/>
    <property type="match status" value="4"/>
</dbReference>
<dbReference type="EMBL" id="SOEY01000018">
    <property type="protein sequence ID" value="TFB73261.1"/>
    <property type="molecule type" value="Genomic_DNA"/>
</dbReference>
<evidence type="ECO:0000259" key="4">
    <source>
        <dbReference type="SMART" id="SM00060"/>
    </source>
</evidence>
<feature type="signal peptide" evidence="3">
    <location>
        <begin position="1"/>
        <end position="31"/>
    </location>
</feature>
<feature type="domain" description="Fibronectin type-III" evidence="4">
    <location>
        <begin position="118"/>
        <end position="190"/>
    </location>
</feature>
<evidence type="ECO:0000256" key="1">
    <source>
        <dbReference type="ARBA" id="ARBA00023295"/>
    </source>
</evidence>
<dbReference type="InterPro" id="IPR013783">
    <property type="entry name" value="Ig-like_fold"/>
</dbReference>
<reference evidence="5 6" key="1">
    <citation type="submission" date="2019-03" db="EMBL/GenBank/DDBJ databases">
        <title>Genomics of glacier-inhabiting Cryobacterium strains.</title>
        <authorList>
            <person name="Liu Q."/>
            <person name="Xin Y.-H."/>
        </authorList>
    </citation>
    <scope>NUCLEOTIDE SEQUENCE [LARGE SCALE GENOMIC DNA]</scope>
    <source>
        <strain evidence="5 6">HLT2-23</strain>
    </source>
</reference>
<keyword evidence="2" id="KW-0119">Carbohydrate metabolism</keyword>
<dbReference type="Proteomes" id="UP000298173">
    <property type="component" value="Unassembled WGS sequence"/>
</dbReference>